<comment type="subcellular location">
    <subcellularLocation>
        <location evidence="3">Cytoplasm</location>
    </subcellularLocation>
</comment>
<dbReference type="NCBIfam" id="NF010748">
    <property type="entry name" value="PRK14150.1"/>
    <property type="match status" value="1"/>
</dbReference>
<accession>A0ABS0AC52</accession>
<organism evidence="7 8">
    <name type="scientific">Alloalcanivorax venustensis ISO4</name>
    <dbReference type="NCBI Taxonomy" id="1177184"/>
    <lineage>
        <taxon>Bacteria</taxon>
        <taxon>Pseudomonadati</taxon>
        <taxon>Pseudomonadota</taxon>
        <taxon>Gammaproteobacteria</taxon>
        <taxon>Oceanospirillales</taxon>
        <taxon>Alcanivoracaceae</taxon>
        <taxon>Alloalcanivorax</taxon>
    </lineage>
</organism>
<comment type="function">
    <text evidence="3 4">Participates actively in the response to hyperosmotic and heat shock by preventing the aggregation of stress-denatured proteins, in association with DnaK and GrpE. It is the nucleotide exchange factor for DnaK and may function as a thermosensor. Unfolded proteins bind initially to DnaJ; upon interaction with the DnaJ-bound protein, DnaK hydrolyzes its bound ATP, resulting in the formation of a stable complex. GrpE releases ADP from DnaK; ATP binding to DnaK triggers the release of the substrate protein, thus completing the reaction cycle. Several rounds of ATP-dependent interactions between DnaJ, DnaK and GrpE are required for fully efficient folding.</text>
</comment>
<dbReference type="EMBL" id="ARXR01000002">
    <property type="protein sequence ID" value="MBF5051703.1"/>
    <property type="molecule type" value="Genomic_DNA"/>
</dbReference>
<keyword evidence="8" id="KW-1185">Reference proteome</keyword>
<evidence type="ECO:0000256" key="6">
    <source>
        <dbReference type="SAM" id="MobiDB-lite"/>
    </source>
</evidence>
<dbReference type="PROSITE" id="PS01071">
    <property type="entry name" value="GRPE"/>
    <property type="match status" value="1"/>
</dbReference>
<comment type="subunit">
    <text evidence="3">Homodimer.</text>
</comment>
<dbReference type="SUPFAM" id="SSF51064">
    <property type="entry name" value="Head domain of nucleotide exchange factor GrpE"/>
    <property type="match status" value="1"/>
</dbReference>
<dbReference type="InterPro" id="IPR000740">
    <property type="entry name" value="GrpE"/>
</dbReference>
<proteinExistence type="inferred from homology"/>
<dbReference type="PANTHER" id="PTHR21237:SF23">
    <property type="entry name" value="GRPE PROTEIN HOMOLOG, MITOCHONDRIAL"/>
    <property type="match status" value="1"/>
</dbReference>
<comment type="caution">
    <text evidence="7">The sequence shown here is derived from an EMBL/GenBank/DDBJ whole genome shotgun (WGS) entry which is preliminary data.</text>
</comment>
<evidence type="ECO:0000256" key="4">
    <source>
        <dbReference type="RuleBase" id="RU000639"/>
    </source>
</evidence>
<dbReference type="InterPro" id="IPR009012">
    <property type="entry name" value="GrpE_head"/>
</dbReference>
<evidence type="ECO:0000313" key="8">
    <source>
        <dbReference type="Proteomes" id="UP000644441"/>
    </source>
</evidence>
<evidence type="ECO:0000313" key="7">
    <source>
        <dbReference type="EMBL" id="MBF5051703.1"/>
    </source>
</evidence>
<dbReference type="Proteomes" id="UP000644441">
    <property type="component" value="Unassembled WGS sequence"/>
</dbReference>
<dbReference type="PRINTS" id="PR00773">
    <property type="entry name" value="GRPEPROTEIN"/>
</dbReference>
<reference evidence="7 8" key="1">
    <citation type="submission" date="2012-09" db="EMBL/GenBank/DDBJ databases">
        <title>Genome Sequence of alkane-degrading Bacterium Alcanivorax venustensis ISO4.</title>
        <authorList>
            <person name="Lai Q."/>
            <person name="Shao Z."/>
        </authorList>
    </citation>
    <scope>NUCLEOTIDE SEQUENCE [LARGE SCALE GENOMIC DNA]</scope>
    <source>
        <strain evidence="7 8">ISO4</strain>
    </source>
</reference>
<evidence type="ECO:0000256" key="1">
    <source>
        <dbReference type="ARBA" id="ARBA00009054"/>
    </source>
</evidence>
<protein>
    <recommendedName>
        <fullName evidence="3 4">Protein GrpE</fullName>
    </recommendedName>
    <alternativeName>
        <fullName evidence="3">HSP-70 cofactor</fullName>
    </alternativeName>
</protein>
<evidence type="ECO:0000256" key="2">
    <source>
        <dbReference type="ARBA" id="ARBA00023186"/>
    </source>
</evidence>
<keyword evidence="3" id="KW-0963">Cytoplasm</keyword>
<dbReference type="Gene3D" id="2.30.22.10">
    <property type="entry name" value="Head domain of nucleotide exchange factor GrpE"/>
    <property type="match status" value="1"/>
</dbReference>
<gene>
    <name evidence="3" type="primary">grpE</name>
    <name evidence="7" type="ORF">ISO4_00305</name>
</gene>
<evidence type="ECO:0000256" key="5">
    <source>
        <dbReference type="RuleBase" id="RU004478"/>
    </source>
</evidence>
<sequence length="209" mass="23294">MSEQDKQQQNEQQAEARDEQVAREEHQDAPEAEPVAGDVESAAEQASEPEQPSVEEELVQTQERLAKVEKALAEADIRAQAEMQNVRRRAERDVESAHKFALEKFAGDILTVADSLERGLATLDPQDDALKPAREGLELTLKVLLDVFAKYNLEQIDPQGEPFNPEHHEAMTMIPAPDVEPNSVVEVLEKGYQLNGRLIRPARVVVSKA</sequence>
<keyword evidence="2 3" id="KW-0143">Chaperone</keyword>
<feature type="region of interest" description="Disordered" evidence="6">
    <location>
        <begin position="1"/>
        <end position="60"/>
    </location>
</feature>
<dbReference type="CDD" id="cd00446">
    <property type="entry name" value="GrpE"/>
    <property type="match status" value="1"/>
</dbReference>
<name>A0ABS0AC52_9GAMM</name>
<dbReference type="HAMAP" id="MF_01151">
    <property type="entry name" value="GrpE"/>
    <property type="match status" value="1"/>
</dbReference>
<dbReference type="Gene3D" id="3.90.20.20">
    <property type="match status" value="1"/>
</dbReference>
<evidence type="ECO:0000256" key="3">
    <source>
        <dbReference type="HAMAP-Rule" id="MF_01151"/>
    </source>
</evidence>
<dbReference type="NCBIfam" id="NF010737">
    <property type="entry name" value="PRK14139.1"/>
    <property type="match status" value="1"/>
</dbReference>
<feature type="compositionally biased region" description="Basic and acidic residues" evidence="6">
    <location>
        <begin position="1"/>
        <end position="29"/>
    </location>
</feature>
<keyword evidence="3 4" id="KW-0346">Stress response</keyword>
<dbReference type="PANTHER" id="PTHR21237">
    <property type="entry name" value="GRPE PROTEIN"/>
    <property type="match status" value="1"/>
</dbReference>
<dbReference type="SUPFAM" id="SSF58014">
    <property type="entry name" value="Coiled-coil domain of nucleotide exchange factor GrpE"/>
    <property type="match status" value="1"/>
</dbReference>
<feature type="compositionally biased region" description="Low complexity" evidence="6">
    <location>
        <begin position="40"/>
        <end position="52"/>
    </location>
</feature>
<dbReference type="InterPro" id="IPR013805">
    <property type="entry name" value="GrpE_CC"/>
</dbReference>
<comment type="similarity">
    <text evidence="1 3 5">Belongs to the GrpE family.</text>
</comment>
<dbReference type="Pfam" id="PF01025">
    <property type="entry name" value="GrpE"/>
    <property type="match status" value="1"/>
</dbReference>
<dbReference type="RefSeq" id="WP_194854911.1">
    <property type="nucleotide sequence ID" value="NZ_ARXR01000002.1"/>
</dbReference>